<keyword evidence="9 10" id="KW-0009">Actin-binding</keyword>
<dbReference type="FunFam" id="1.20.5.370:FF:000009">
    <property type="entry name" value="Myosin heavy chain, isoform G"/>
    <property type="match status" value="1"/>
</dbReference>
<dbReference type="CDD" id="cd01377">
    <property type="entry name" value="MYSc_class_II"/>
    <property type="match status" value="1"/>
</dbReference>
<keyword evidence="7 10" id="KW-0505">Motor protein</keyword>
<comment type="similarity">
    <text evidence="1 10">Belongs to the TRAFAC class myosin-kinesin ATPase superfamily. Myosin family.</text>
</comment>
<dbReference type="SUPFAM" id="SSF90257">
    <property type="entry name" value="Myosin rod fragments"/>
    <property type="match status" value="6"/>
</dbReference>
<keyword evidence="2" id="KW-0787">Thick filament</keyword>
<dbReference type="FunFam" id="1.20.5.370:FF:000010">
    <property type="entry name" value="Myosin heavy chain, isoform G"/>
    <property type="match status" value="1"/>
</dbReference>
<evidence type="ECO:0000256" key="5">
    <source>
        <dbReference type="ARBA" id="ARBA00023054"/>
    </source>
</evidence>
<dbReference type="GO" id="GO:0042802">
    <property type="term" value="F:identical protein binding"/>
    <property type="evidence" value="ECO:0007669"/>
    <property type="project" value="UniProtKB-ARBA"/>
</dbReference>
<dbReference type="InterPro" id="IPR008989">
    <property type="entry name" value="Myosin_S1_N"/>
</dbReference>
<dbReference type="GO" id="GO:0030017">
    <property type="term" value="C:sarcomere"/>
    <property type="evidence" value="ECO:0007669"/>
    <property type="project" value="UniProtKB-ARBA"/>
</dbReference>
<dbReference type="FunFam" id="1.20.58.530:FF:000001">
    <property type="entry name" value="Myosin heavy chain"/>
    <property type="match status" value="1"/>
</dbReference>
<dbReference type="Gene3D" id="3.40.850.10">
    <property type="entry name" value="Kinesin motor domain"/>
    <property type="match status" value="1"/>
</dbReference>
<dbReference type="OrthoDB" id="6108017at2759"/>
<evidence type="ECO:0000256" key="8">
    <source>
        <dbReference type="ARBA" id="ARBA00023179"/>
    </source>
</evidence>
<dbReference type="GO" id="GO:0005524">
    <property type="term" value="F:ATP binding"/>
    <property type="evidence" value="ECO:0007669"/>
    <property type="project" value="UniProtKB-UniRule"/>
</dbReference>
<dbReference type="InterPro" id="IPR036961">
    <property type="entry name" value="Kinesin_motor_dom_sf"/>
</dbReference>
<dbReference type="SUPFAM" id="SSF52540">
    <property type="entry name" value="P-loop containing nucleoside triphosphate hydrolases"/>
    <property type="match status" value="1"/>
</dbReference>
<dbReference type="Gene3D" id="1.20.5.370">
    <property type="match status" value="4"/>
</dbReference>
<dbReference type="Gene3D" id="1.20.120.720">
    <property type="entry name" value="Myosin VI head, motor domain, U50 subdomain"/>
    <property type="match status" value="1"/>
</dbReference>
<evidence type="ECO:0000256" key="1">
    <source>
        <dbReference type="ARBA" id="ARBA00008314"/>
    </source>
</evidence>
<dbReference type="Gene3D" id="1.20.5.340">
    <property type="match status" value="5"/>
</dbReference>
<feature type="binding site" evidence="10">
    <location>
        <begin position="180"/>
        <end position="187"/>
    </location>
    <ligand>
        <name>ATP</name>
        <dbReference type="ChEBI" id="CHEBI:30616"/>
    </ligand>
</feature>
<dbReference type="InterPro" id="IPR004009">
    <property type="entry name" value="SH3_Myosin"/>
</dbReference>
<dbReference type="FunFam" id="1.20.5.340:FF:000021">
    <property type="entry name" value="Myosin heavy chain, isoform G"/>
    <property type="match status" value="1"/>
</dbReference>
<dbReference type="InterPro" id="IPR001609">
    <property type="entry name" value="Myosin_head_motor_dom-like"/>
</dbReference>
<organism evidence="15 16">
    <name type="scientific">Folsomia candida</name>
    <name type="common">Springtail</name>
    <dbReference type="NCBI Taxonomy" id="158441"/>
    <lineage>
        <taxon>Eukaryota</taxon>
        <taxon>Metazoa</taxon>
        <taxon>Ecdysozoa</taxon>
        <taxon>Arthropoda</taxon>
        <taxon>Hexapoda</taxon>
        <taxon>Collembola</taxon>
        <taxon>Entomobryomorpha</taxon>
        <taxon>Isotomoidea</taxon>
        <taxon>Isotomidae</taxon>
        <taxon>Proisotominae</taxon>
        <taxon>Folsomia</taxon>
    </lineage>
</organism>
<keyword evidence="6 10" id="KW-0518">Myosin</keyword>
<dbReference type="Gene3D" id="1.20.58.530">
    <property type="match status" value="1"/>
</dbReference>
<dbReference type="STRING" id="158441.A0A226DJW9"/>
<dbReference type="PANTHER" id="PTHR45615:SF27">
    <property type="entry name" value="MYOSIN HEAVY CHAIN, MUSCLE"/>
    <property type="match status" value="1"/>
</dbReference>
<dbReference type="Proteomes" id="UP000198287">
    <property type="component" value="Unassembled WGS sequence"/>
</dbReference>
<dbReference type="PANTHER" id="PTHR45615">
    <property type="entry name" value="MYOSIN HEAVY CHAIN, NON-MUSCLE"/>
    <property type="match status" value="1"/>
</dbReference>
<dbReference type="InterPro" id="IPR014751">
    <property type="entry name" value="XRCC4-like_C"/>
</dbReference>
<dbReference type="Gene3D" id="1.10.10.820">
    <property type="match status" value="1"/>
</dbReference>
<dbReference type="OMA" id="RCYFASK"/>
<dbReference type="GO" id="GO:0031033">
    <property type="term" value="P:myosin filament organization"/>
    <property type="evidence" value="ECO:0007669"/>
    <property type="project" value="UniProtKB-ARBA"/>
</dbReference>
<evidence type="ECO:0000256" key="2">
    <source>
        <dbReference type="ARBA" id="ARBA00022433"/>
    </source>
</evidence>
<dbReference type="InterPro" id="IPR002928">
    <property type="entry name" value="Myosin_tail"/>
</dbReference>
<dbReference type="GO" id="GO:0000146">
    <property type="term" value="F:microfilament motor activity"/>
    <property type="evidence" value="ECO:0007669"/>
    <property type="project" value="TreeGrafter"/>
</dbReference>
<dbReference type="FunFam" id="1.20.120.720:FF:000001">
    <property type="entry name" value="Myosin heavy chain, muscle"/>
    <property type="match status" value="1"/>
</dbReference>
<dbReference type="GO" id="GO:0060972">
    <property type="term" value="P:left/right pattern formation"/>
    <property type="evidence" value="ECO:0007669"/>
    <property type="project" value="UniProtKB-ARBA"/>
</dbReference>
<gene>
    <name evidence="15" type="ORF">Fcan01_20029</name>
</gene>
<feature type="region of interest" description="Disordered" evidence="12">
    <location>
        <begin position="625"/>
        <end position="653"/>
    </location>
</feature>
<keyword evidence="3 10" id="KW-0547">Nucleotide-binding</keyword>
<feature type="region of interest" description="Actin-binding" evidence="10">
    <location>
        <begin position="660"/>
        <end position="682"/>
    </location>
</feature>
<dbReference type="FunFam" id="1.20.5.370:FF:000008">
    <property type="entry name" value="Myosin heavy chain"/>
    <property type="match status" value="1"/>
</dbReference>
<dbReference type="GO" id="GO:0051015">
    <property type="term" value="F:actin filament binding"/>
    <property type="evidence" value="ECO:0007669"/>
    <property type="project" value="InterPro"/>
</dbReference>
<evidence type="ECO:0000256" key="7">
    <source>
        <dbReference type="ARBA" id="ARBA00023175"/>
    </source>
</evidence>
<dbReference type="PRINTS" id="PR00193">
    <property type="entry name" value="MYOSINHEAVY"/>
</dbReference>
<dbReference type="PROSITE" id="PS51456">
    <property type="entry name" value="MYOSIN_MOTOR"/>
    <property type="match status" value="1"/>
</dbReference>
<dbReference type="SMART" id="SM00242">
    <property type="entry name" value="MYSc"/>
    <property type="match status" value="1"/>
</dbReference>
<dbReference type="Gene3D" id="1.20.5.4820">
    <property type="match status" value="1"/>
</dbReference>
<reference evidence="15 16" key="1">
    <citation type="submission" date="2015-12" db="EMBL/GenBank/DDBJ databases">
        <title>The genome of Folsomia candida.</title>
        <authorList>
            <person name="Faddeeva A."/>
            <person name="Derks M.F."/>
            <person name="Anvar Y."/>
            <person name="Smit S."/>
            <person name="Van Straalen N."/>
            <person name="Roelofs D."/>
        </authorList>
    </citation>
    <scope>NUCLEOTIDE SEQUENCE [LARGE SCALE GENOMIC DNA]</scope>
    <source>
        <strain evidence="15 16">VU population</strain>
        <tissue evidence="15">Whole body</tissue>
    </source>
</reference>
<feature type="region of interest" description="Disordered" evidence="12">
    <location>
        <begin position="1830"/>
        <end position="1865"/>
    </location>
</feature>
<evidence type="ECO:0000256" key="9">
    <source>
        <dbReference type="ARBA" id="ARBA00023203"/>
    </source>
</evidence>
<evidence type="ECO:0000256" key="6">
    <source>
        <dbReference type="ARBA" id="ARBA00023123"/>
    </source>
</evidence>
<dbReference type="PROSITE" id="PS51844">
    <property type="entry name" value="SH3_LIKE"/>
    <property type="match status" value="1"/>
</dbReference>
<comment type="caution">
    <text evidence="15">The sequence shown here is derived from an EMBL/GenBank/DDBJ whole genome shotgun (WGS) entry which is preliminary data.</text>
</comment>
<dbReference type="Pfam" id="PF01576">
    <property type="entry name" value="Myosin_tail_1"/>
    <property type="match status" value="1"/>
</dbReference>
<dbReference type="FunFam" id="1.10.10.820:FF:000001">
    <property type="entry name" value="Myosin heavy chain"/>
    <property type="match status" value="1"/>
</dbReference>
<keyword evidence="8" id="KW-0514">Muscle protein</keyword>
<feature type="domain" description="Myosin motor" evidence="13">
    <location>
        <begin position="87"/>
        <end position="782"/>
    </location>
</feature>
<evidence type="ECO:0000256" key="3">
    <source>
        <dbReference type="ARBA" id="ARBA00022741"/>
    </source>
</evidence>
<dbReference type="InterPro" id="IPR027417">
    <property type="entry name" value="P-loop_NTPase"/>
</dbReference>
<proteinExistence type="inferred from homology"/>
<dbReference type="GO" id="GO:0032982">
    <property type="term" value="C:myosin filament"/>
    <property type="evidence" value="ECO:0007669"/>
    <property type="project" value="UniProtKB-KW"/>
</dbReference>
<feature type="coiled-coil region" evidence="11">
    <location>
        <begin position="846"/>
        <end position="1325"/>
    </location>
</feature>
<sequence length="1940" mass="222505">MVIEQKFVAGQEPDPTEFLFISLEMKMKDESTPYDAKTTCWVPDPADCFIRGEIRSQDGDSIMVWTGNEEKKFKKDQVAQVNPPKYEKCEDMSNLTFLNDASVLHNLKSRYQAKLIYTYSGLFCVAINPYKRYPIYTVRAMKIYTNKRRNECPPHIFAIAEGAYQNMIQDHENQSILITGESGAGKTENTKKVIAYFANVGASSKGETNKVSLEDQIVQTNPVLESFGNAKTTRNDNSSRFGKFIRIHFGPTGKLAGADIESYLLEKARVISQMPLERCYHIFYQLMSPACKEKGVKDICFLGEDIYKYHYVSQGKITVPSIDDNEEFLATHEAFEILLFTAAERENCYKVTASVMHMGEMKFKQKGREEQAEPDGLEDGTNCAKLLGVDGEQMYKNICKPRIKVGTEFVTKGMNVNQCSYTLGAMAKSIFDRMFKWLVKKCNDTLDTKQKRQSFSGVLDIAGFEIFDENGFDQLCINFTNEKLQQFFNHHMFVLEQEEYKKEGLDWIFEDFGMDLQACIELFEKPMGIFAILEEQTMFPKATDQSFQDMLKTNLLGKYNCFMKPKPPKPGQKEAHFTVGHYAGNVAYNIAGWLEKNKDPLNDSVVDQWKKGSNDLVVFLYSDHPGQSGDAGKDAGGGKGGGKKKGGGMSSVSSSYREQLNNLMTTLKATHPHFIRCIVPNEVKTPGLVDAHLVMHQLTCNGVLEGIRICRKGFPNRMNYPDFKHRYIILAAEQMKANEKDDKKMATACFDVIALDADRYRVGHTKVFFRAGTLGYLEEMRDDKVGQVMTWMQSRIRTFLQLKEFKRLQEQRIALQVVQRNLRTYVQMKQWVWFDVMQKLKPLIASSKIGDELKKLEEKAEKLEAGVANEQKLKAEANEREAKAAAERDDIQRQLEEERGKGGDYGVRLTKMQTQKETLEQQIQDAQAKLVREEEARTKLFAEKKKMEQELQGMKKDFEDLELAVNKVEGDKNTRDHQIRTLNDEISRQDDLINKLNKEKKHMQELTSKTGEELQTAEDKVNHLNKVKSKLEQTLDELEESLEREKKLRADYEKTKRKVEGDLKLTQESVQDLERNKKELEQTIQRKDKDIQSLTSKLEDEQSVVSKLQKQIKELQGRIEELEEELEAERQARAKAEKQRSDLARDLEELTERLDEAGGATAAQIELNKKRESELTKLRRDIEEANIQHESSMAGIRKKHNDAVAEMAEQIDTLNKLKARAEKERQGMSSELNDIRSAMDHLSNEKAGQEKLNKIWQGQLGDLQAKYEEAARTLQELDGSKKKLAIENSELSRQLEDADTQISTLNKLKISLAQQLEDVKRVADEESRERAVLLAKFRTVEHDQDGLREQLDGEAEGKADLVRQLSKANAEAQLWRAKYESEGVARAEELEETKRKLQARLTEAEETIESLNQKVIALEKSKQRLATELEDMQLEVERAKSLANAMEKRAKAFDKTVSEWKQRVDDLAAELDNSQKECRNYSTELFRLRAVYDESQEQLDSVRRENKALVEEIKDLMDQIGEGGRAIHELDKARRRLEVEKDELQAALEEAESALEQEESKLLRGQLELSTVRQEIDRRIQEKEDEFENTRKNHMRALDSLQSSLEAEAKARAEALRQKKKLESDINELEIALDQASKAAQEAQKNIKRYQNTLKETQGALEDEQRARDEAREALANAERRSNALFNELEESRTLLEQADRARRNAEQELTDANEQISELAAQANSLASARRKLESELSTLHTDLEEILNEAKMSDEKAKKAMIDAARLADELRAEQDHAQHQEKLRKQLELQAKDLQNRLNEAETLALKGGKKAIAKLEERIRQLEGELDGEQRRHADAQKSSRKNERRIKEMTFQADEDRKNHERMQDLVDKLQQKIKTFKRQIEEAEEIASLNLAKYRKAQTDLEDAEERSEVNEGALVKLRGRRAGSMARLAQNAE</sequence>
<protein>
    <submittedName>
        <fullName evidence="15">Myosin heavy chain, muscle</fullName>
    </submittedName>
</protein>
<keyword evidence="5 11" id="KW-0175">Coiled coil</keyword>
<feature type="domain" description="Myosin N-terminal SH3-like" evidence="14">
    <location>
        <begin position="35"/>
        <end position="83"/>
    </location>
</feature>
<dbReference type="GO" id="GO:0045214">
    <property type="term" value="P:sarcomere organization"/>
    <property type="evidence" value="ECO:0007669"/>
    <property type="project" value="UniProtKB-ARBA"/>
</dbReference>
<keyword evidence="16" id="KW-1185">Reference proteome</keyword>
<name>A0A226DJW9_FOLCA</name>
<dbReference type="Pfam" id="PF02736">
    <property type="entry name" value="Myosin_N"/>
    <property type="match status" value="1"/>
</dbReference>
<evidence type="ECO:0000259" key="14">
    <source>
        <dbReference type="PROSITE" id="PS51844"/>
    </source>
</evidence>
<dbReference type="GO" id="GO:0048731">
    <property type="term" value="P:system development"/>
    <property type="evidence" value="ECO:0007669"/>
    <property type="project" value="UniProtKB-ARBA"/>
</dbReference>
<dbReference type="EMBL" id="LNIX01000018">
    <property type="protein sequence ID" value="OXA45420.1"/>
    <property type="molecule type" value="Genomic_DNA"/>
</dbReference>
<evidence type="ECO:0000256" key="12">
    <source>
        <dbReference type="SAM" id="MobiDB-lite"/>
    </source>
</evidence>
<evidence type="ECO:0000256" key="4">
    <source>
        <dbReference type="ARBA" id="ARBA00022840"/>
    </source>
</evidence>
<evidence type="ECO:0000313" key="15">
    <source>
        <dbReference type="EMBL" id="OXA45420.1"/>
    </source>
</evidence>
<evidence type="ECO:0000313" key="16">
    <source>
        <dbReference type="Proteomes" id="UP000198287"/>
    </source>
</evidence>
<dbReference type="Gene3D" id="2.30.30.360">
    <property type="entry name" value="Myosin S1 fragment, N-terminal"/>
    <property type="match status" value="1"/>
</dbReference>
<dbReference type="FunFam" id="1.20.5.370:FF:000001">
    <property type="entry name" value="Myosin heavy chain"/>
    <property type="match status" value="1"/>
</dbReference>
<evidence type="ECO:0000256" key="11">
    <source>
        <dbReference type="SAM" id="Coils"/>
    </source>
</evidence>
<dbReference type="GO" id="GO:0016460">
    <property type="term" value="C:myosin II complex"/>
    <property type="evidence" value="ECO:0007669"/>
    <property type="project" value="TreeGrafter"/>
</dbReference>
<dbReference type="FunFam" id="1.20.5.340:FF:000025">
    <property type="entry name" value="Myosin heavy chain, isoform G"/>
    <property type="match status" value="1"/>
</dbReference>
<evidence type="ECO:0000256" key="10">
    <source>
        <dbReference type="PROSITE-ProRule" id="PRU00782"/>
    </source>
</evidence>
<keyword evidence="4 10" id="KW-0067">ATP-binding</keyword>
<dbReference type="Pfam" id="PF00063">
    <property type="entry name" value="Myosin_head"/>
    <property type="match status" value="1"/>
</dbReference>
<evidence type="ECO:0000259" key="13">
    <source>
        <dbReference type="PROSITE" id="PS51456"/>
    </source>
</evidence>
<dbReference type="FunFam" id="3.40.850.10:FF:000101">
    <property type="entry name" value="Slow myosin heavy chain 2"/>
    <property type="match status" value="1"/>
</dbReference>
<accession>A0A226DJW9</accession>
<dbReference type="GO" id="GO:0006936">
    <property type="term" value="P:muscle contraction"/>
    <property type="evidence" value="ECO:0007669"/>
    <property type="project" value="TreeGrafter"/>
</dbReference>